<dbReference type="FunFam" id="1.25.40.10:FF:000515">
    <property type="entry name" value="Pentatricopeptide repeat-containing protein chloroplastic"/>
    <property type="match status" value="1"/>
</dbReference>
<dbReference type="PANTHER" id="PTHR47926">
    <property type="entry name" value="PENTATRICOPEPTIDE REPEAT-CONTAINING PROTEIN"/>
    <property type="match status" value="1"/>
</dbReference>
<dbReference type="GO" id="GO:0003723">
    <property type="term" value="F:RNA binding"/>
    <property type="evidence" value="ECO:0007669"/>
    <property type="project" value="InterPro"/>
</dbReference>
<name>M7ZI79_TRIUA</name>
<dbReference type="InterPro" id="IPR046848">
    <property type="entry name" value="E_motif"/>
</dbReference>
<reference evidence="1" key="1">
    <citation type="journal article" date="2013" name="Nature">
        <title>Draft genome of the wheat A-genome progenitor Triticum urartu.</title>
        <authorList>
            <person name="Ling H.Q."/>
            <person name="Zhao S."/>
            <person name="Liu D."/>
            <person name="Wang J."/>
            <person name="Sun H."/>
            <person name="Zhang C."/>
            <person name="Fan H."/>
            <person name="Li D."/>
            <person name="Dong L."/>
            <person name="Tao Y."/>
            <person name="Gao C."/>
            <person name="Wu H."/>
            <person name="Li Y."/>
            <person name="Cui Y."/>
            <person name="Guo X."/>
            <person name="Zheng S."/>
            <person name="Wang B."/>
            <person name="Yu K."/>
            <person name="Liang Q."/>
            <person name="Yang W."/>
            <person name="Lou X."/>
            <person name="Chen J."/>
            <person name="Feng M."/>
            <person name="Jian J."/>
            <person name="Zhang X."/>
            <person name="Luo G."/>
            <person name="Jiang Y."/>
            <person name="Liu J."/>
            <person name="Wang Z."/>
            <person name="Sha Y."/>
            <person name="Zhang B."/>
            <person name="Wu H."/>
            <person name="Tang D."/>
            <person name="Shen Q."/>
            <person name="Xue P."/>
            <person name="Zou S."/>
            <person name="Wang X."/>
            <person name="Liu X."/>
            <person name="Wang F."/>
            <person name="Yang Y."/>
            <person name="An X."/>
            <person name="Dong Z."/>
            <person name="Zhang K."/>
            <person name="Zhang X."/>
            <person name="Luo M.C."/>
            <person name="Dvorak J."/>
            <person name="Tong Y."/>
            <person name="Wang J."/>
            <person name="Yang H."/>
            <person name="Li Z."/>
            <person name="Wang D."/>
            <person name="Zhang A."/>
            <person name="Wang J."/>
        </authorList>
    </citation>
    <scope>NUCLEOTIDE SEQUENCE</scope>
</reference>
<gene>
    <name evidence="1" type="ORF">TRIUR3_09072</name>
</gene>
<dbReference type="InterPro" id="IPR002885">
    <property type="entry name" value="PPR_rpt"/>
</dbReference>
<dbReference type="EMBL" id="KD121604">
    <property type="protein sequence ID" value="EMS59351.1"/>
    <property type="molecule type" value="Genomic_DNA"/>
</dbReference>
<accession>M7ZI79</accession>
<evidence type="ECO:0008006" key="2">
    <source>
        <dbReference type="Google" id="ProtNLM"/>
    </source>
</evidence>
<dbReference type="NCBIfam" id="TIGR00756">
    <property type="entry name" value="PPR"/>
    <property type="match status" value="2"/>
</dbReference>
<dbReference type="GO" id="GO:0009451">
    <property type="term" value="P:RNA modification"/>
    <property type="evidence" value="ECO:0007669"/>
    <property type="project" value="InterPro"/>
</dbReference>
<dbReference type="AlphaFoldDB" id="M7ZI79"/>
<dbReference type="Pfam" id="PF01535">
    <property type="entry name" value="PPR"/>
    <property type="match status" value="3"/>
</dbReference>
<sequence>MITGLMRNGLVAAAREVFDGMPDPDKVSWTALIDGCVKNGRHDEAIDCFHAMLLDGVEPDYVTLVAAISACAEVGALGLGMWVHRFVTRERLEGNIRIANSLIDMKGFKPDAVTFTGVLTACSHAGLTDEGLRYYDAMKAEHGITARMEHYGCVVDLLGRAGRLDEAMSVVATMPMRPNEVVLGALLAGCRIHGDVDMAEQLMQYLLEQDPGGDSNYVLLSNIYAGVGKWDGAGMVRGLMKARGVKKRPGRSAVEIDGAVHEFVCGDRSHPQAEEVFDMLGLLSHEMAGHEAVEYVKDDGWMLPRLRDDGDHVSLFVDRSMAAFHRLQVTEPSRWPISCTVVDYSREAIASSDDRDTSPAVTHAFGAPKWNQLASVPVDRRTPRCPVVNVDTLHMCLQTHNAGSGSGRYTRNEQQFNWGETDLEVYMGSQAYVVLAVDGWYEQIDERLKSRAVSTHFGLKVLDQLLIRGIELDASRQHRPILL</sequence>
<evidence type="ECO:0000313" key="1">
    <source>
        <dbReference type="EMBL" id="EMS59351.1"/>
    </source>
</evidence>
<dbReference type="Pfam" id="PF13041">
    <property type="entry name" value="PPR_2"/>
    <property type="match status" value="1"/>
</dbReference>
<protein>
    <recommendedName>
        <fullName evidence="2">Pentatricopeptide repeat-containing protein</fullName>
    </recommendedName>
</protein>
<dbReference type="InterPro" id="IPR046960">
    <property type="entry name" value="PPR_At4g14850-like_plant"/>
</dbReference>
<dbReference type="Gene3D" id="1.25.40.10">
    <property type="entry name" value="Tetratricopeptide repeat domain"/>
    <property type="match status" value="2"/>
</dbReference>
<dbReference type="eggNOG" id="KOG4197">
    <property type="taxonomic scope" value="Eukaryota"/>
</dbReference>
<dbReference type="InterPro" id="IPR011990">
    <property type="entry name" value="TPR-like_helical_dom_sf"/>
</dbReference>
<organism evidence="1">
    <name type="scientific">Triticum urartu</name>
    <name type="common">Red wild einkorn</name>
    <name type="synonym">Crithodium urartu</name>
    <dbReference type="NCBI Taxonomy" id="4572"/>
    <lineage>
        <taxon>Eukaryota</taxon>
        <taxon>Viridiplantae</taxon>
        <taxon>Streptophyta</taxon>
        <taxon>Embryophyta</taxon>
        <taxon>Tracheophyta</taxon>
        <taxon>Spermatophyta</taxon>
        <taxon>Magnoliopsida</taxon>
        <taxon>Liliopsida</taxon>
        <taxon>Poales</taxon>
        <taxon>Poaceae</taxon>
        <taxon>BOP clade</taxon>
        <taxon>Pooideae</taxon>
        <taxon>Triticodae</taxon>
        <taxon>Triticeae</taxon>
        <taxon>Triticinae</taxon>
        <taxon>Triticum</taxon>
    </lineage>
</organism>
<proteinExistence type="predicted"/>
<dbReference type="PANTHER" id="PTHR47926:SF510">
    <property type="entry name" value="PENTATRICOPEPTIDE REPEAT-CONTAINING PROTEIN"/>
    <property type="match status" value="1"/>
</dbReference>
<dbReference type="Pfam" id="PF20431">
    <property type="entry name" value="E_motif"/>
    <property type="match status" value="1"/>
</dbReference>
<dbReference type="STRING" id="4572.M7ZI79"/>
<dbReference type="PROSITE" id="PS51375">
    <property type="entry name" value="PPR"/>
    <property type="match status" value="1"/>
</dbReference>